<comment type="caution">
    <text evidence="3">The sequence shown here is derived from an EMBL/GenBank/DDBJ whole genome shotgun (WGS) entry which is preliminary data.</text>
</comment>
<dbReference type="AlphaFoldDB" id="A0A3M7QUK5"/>
<dbReference type="EMBL" id="REGN01005106">
    <property type="protein sequence ID" value="RNA14794.1"/>
    <property type="molecule type" value="Genomic_DNA"/>
</dbReference>
<keyword evidence="2" id="KW-1133">Transmembrane helix</keyword>
<organism evidence="3 4">
    <name type="scientific">Brachionus plicatilis</name>
    <name type="common">Marine rotifer</name>
    <name type="synonym">Brachionus muelleri</name>
    <dbReference type="NCBI Taxonomy" id="10195"/>
    <lineage>
        <taxon>Eukaryota</taxon>
        <taxon>Metazoa</taxon>
        <taxon>Spiralia</taxon>
        <taxon>Gnathifera</taxon>
        <taxon>Rotifera</taxon>
        <taxon>Eurotatoria</taxon>
        <taxon>Monogononta</taxon>
        <taxon>Pseudotrocha</taxon>
        <taxon>Ploima</taxon>
        <taxon>Brachionidae</taxon>
        <taxon>Brachionus</taxon>
    </lineage>
</organism>
<dbReference type="OrthoDB" id="10465749at2759"/>
<feature type="transmembrane region" description="Helical" evidence="2">
    <location>
        <begin position="212"/>
        <end position="236"/>
    </location>
</feature>
<sequence>MDNLNLEKEHMNKDLLKHTVKNILPRSGSYNLNEDEHLSDMKILNNEIELNSAEPIDHESTKKQDNTEFSSLLNRTNGTTLNTTDSKSKLSMLESFDSIKIPKKKTVLGYPLLCCTYVASIYSLFAYGASSLFSIVQLMTYNSPKFFPLYLLLSGYLLMTLMSFLLIVAIQKENLNLILFWIISLSVFILPEIGLNIVLAENSFNWLNTSEGFYTLIALVVRVTINMPCIAIVLAYHVNRTRRNNFLQKMIKPLKRDIMNGKVLKSYNNLDLNPKYPVVDIMPKPDVASPVEHQDISIKSRNLSYPDDIGFNVLQSSPEQSFDSQSTNSSNFKTVQNSFQYRFYPRNNYAILVRPSQNGQFTQRFVNVDDIEFYQRPELKSDTREKKRNLSQDHEKPISHVPEEIYSKNSLKSKHSEPKRSRYALSTQIKPEYASIERSMNFSDETVIPIEFESMERAFGKEKKRKVFNFNNTLPFTAEKDIRKKYENMILNGQKLNLTSQQIYLPPPSSLGGLPYQKKNSLRMHEQFDEDKTTSYLKSPECNCVNIAACDKDKLSEFLHSNDCILFKNSFDKTISQTTMYLSNIELFNQRKNF</sequence>
<protein>
    <submittedName>
        <fullName evidence="3">Uncharacterized protein</fullName>
    </submittedName>
</protein>
<evidence type="ECO:0000256" key="1">
    <source>
        <dbReference type="SAM" id="MobiDB-lite"/>
    </source>
</evidence>
<proteinExistence type="predicted"/>
<keyword evidence="2" id="KW-0472">Membrane</keyword>
<feature type="transmembrane region" description="Helical" evidence="2">
    <location>
        <begin position="107"/>
        <end position="129"/>
    </location>
</feature>
<feature type="transmembrane region" description="Helical" evidence="2">
    <location>
        <begin position="149"/>
        <end position="170"/>
    </location>
</feature>
<feature type="compositionally biased region" description="Basic and acidic residues" evidence="1">
    <location>
        <begin position="379"/>
        <end position="406"/>
    </location>
</feature>
<evidence type="ECO:0000313" key="3">
    <source>
        <dbReference type="EMBL" id="RNA14794.1"/>
    </source>
</evidence>
<keyword evidence="2" id="KW-0812">Transmembrane</keyword>
<keyword evidence="4" id="KW-1185">Reference proteome</keyword>
<feature type="region of interest" description="Disordered" evidence="1">
    <location>
        <begin position="379"/>
        <end position="424"/>
    </location>
</feature>
<gene>
    <name evidence="3" type="ORF">BpHYR1_039237</name>
</gene>
<dbReference type="Proteomes" id="UP000276133">
    <property type="component" value="Unassembled WGS sequence"/>
</dbReference>
<name>A0A3M7QUK5_BRAPC</name>
<evidence type="ECO:0000256" key="2">
    <source>
        <dbReference type="SAM" id="Phobius"/>
    </source>
</evidence>
<evidence type="ECO:0000313" key="4">
    <source>
        <dbReference type="Proteomes" id="UP000276133"/>
    </source>
</evidence>
<reference evidence="3 4" key="1">
    <citation type="journal article" date="2018" name="Sci. Rep.">
        <title>Genomic signatures of local adaptation to the degree of environmental predictability in rotifers.</title>
        <authorList>
            <person name="Franch-Gras L."/>
            <person name="Hahn C."/>
            <person name="Garcia-Roger E.M."/>
            <person name="Carmona M.J."/>
            <person name="Serra M."/>
            <person name="Gomez A."/>
        </authorList>
    </citation>
    <scope>NUCLEOTIDE SEQUENCE [LARGE SCALE GENOMIC DNA]</scope>
    <source>
        <strain evidence="3">HYR1</strain>
    </source>
</reference>
<accession>A0A3M7QUK5</accession>
<feature type="transmembrane region" description="Helical" evidence="2">
    <location>
        <begin position="177"/>
        <end position="200"/>
    </location>
</feature>